<gene>
    <name evidence="2" type="ORF">P691DRAFT_703575</name>
</gene>
<dbReference type="PANTHER" id="PTHR13812">
    <property type="entry name" value="KETIMINE REDUCTASE MU-CRYSTALLIN"/>
    <property type="match status" value="1"/>
</dbReference>
<dbReference type="OrthoDB" id="41492at2759"/>
<dbReference type="PANTHER" id="PTHR13812:SF19">
    <property type="entry name" value="KETIMINE REDUCTASE MU-CRYSTALLIN"/>
    <property type="match status" value="1"/>
</dbReference>
<dbReference type="Gene3D" id="3.40.50.720">
    <property type="entry name" value="NAD(P)-binding Rossmann-like Domain"/>
    <property type="match status" value="1"/>
</dbReference>
<sequence>MSLLVLSAADVREVVSSFSTTFLQELMRQVFITVSRTASSTTGGIPDIQTPHRTAIEMASHTTLFMPARVFSDKPRLEGTSIKVVSVPRQEGDIRGLPATTLVLNEETGAVDAVINARELTALRNAAGSLLSTTLVGIHKPQRIVLFGAGKQIEAHLSVFLKHYPSIKFCTLVNRNLNERALDLFKTAIATFPRVTFHLFPGQDRDSIQNSVSSADIIVCATSAASPLFPSSWVPSGTHVVLVGSYKPHMQEVEEALVQRAIPTIRPTASQRISQALIVDSREACIKEAGDLIKAGVGEESMLEIGELLQDEGQSLTELAPGSHSNPGNHLTQTTEVCDFEGPITMFKSVGIGLQDVVMAKEVVSHAKTHRHVGTLVGRYDAPF</sequence>
<evidence type="ECO:0000313" key="2">
    <source>
        <dbReference type="EMBL" id="KAF9449232.1"/>
    </source>
</evidence>
<dbReference type="Gene3D" id="3.30.1780.10">
    <property type="entry name" value="ornithine cyclodeaminase, domain 1"/>
    <property type="match status" value="1"/>
</dbReference>
<dbReference type="InterPro" id="IPR023401">
    <property type="entry name" value="ODC_N"/>
</dbReference>
<name>A0A9P5XFE9_9AGAR</name>
<reference evidence="2" key="1">
    <citation type="submission" date="2020-11" db="EMBL/GenBank/DDBJ databases">
        <authorList>
            <consortium name="DOE Joint Genome Institute"/>
            <person name="Ahrendt S."/>
            <person name="Riley R."/>
            <person name="Andreopoulos W."/>
            <person name="Labutti K."/>
            <person name="Pangilinan J."/>
            <person name="Ruiz-Duenas F.J."/>
            <person name="Barrasa J.M."/>
            <person name="Sanchez-Garcia M."/>
            <person name="Camarero S."/>
            <person name="Miyauchi S."/>
            <person name="Serrano A."/>
            <person name="Linde D."/>
            <person name="Babiker R."/>
            <person name="Drula E."/>
            <person name="Ayuso-Fernandez I."/>
            <person name="Pacheco R."/>
            <person name="Padilla G."/>
            <person name="Ferreira P."/>
            <person name="Barriuso J."/>
            <person name="Kellner H."/>
            <person name="Castanera R."/>
            <person name="Alfaro M."/>
            <person name="Ramirez L."/>
            <person name="Pisabarro A.G."/>
            <person name="Kuo A."/>
            <person name="Tritt A."/>
            <person name="Lipzen A."/>
            <person name="He G."/>
            <person name="Yan M."/>
            <person name="Ng V."/>
            <person name="Cullen D."/>
            <person name="Martin F."/>
            <person name="Rosso M.-N."/>
            <person name="Henrissat B."/>
            <person name="Hibbett D."/>
            <person name="Martinez A.T."/>
            <person name="Grigoriev I.V."/>
        </authorList>
    </citation>
    <scope>NUCLEOTIDE SEQUENCE</scope>
    <source>
        <strain evidence="2">MF-IS2</strain>
    </source>
</reference>
<dbReference type="SUPFAM" id="SSF51735">
    <property type="entry name" value="NAD(P)-binding Rossmann-fold domains"/>
    <property type="match status" value="1"/>
</dbReference>
<protein>
    <submittedName>
        <fullName evidence="2">NAD(P)-binding protein</fullName>
    </submittedName>
</protein>
<dbReference type="AlphaFoldDB" id="A0A9P5XFE9"/>
<dbReference type="Proteomes" id="UP000807342">
    <property type="component" value="Unassembled WGS sequence"/>
</dbReference>
<organism evidence="2 3">
    <name type="scientific">Macrolepiota fuliginosa MF-IS2</name>
    <dbReference type="NCBI Taxonomy" id="1400762"/>
    <lineage>
        <taxon>Eukaryota</taxon>
        <taxon>Fungi</taxon>
        <taxon>Dikarya</taxon>
        <taxon>Basidiomycota</taxon>
        <taxon>Agaricomycotina</taxon>
        <taxon>Agaricomycetes</taxon>
        <taxon>Agaricomycetidae</taxon>
        <taxon>Agaricales</taxon>
        <taxon>Agaricineae</taxon>
        <taxon>Agaricaceae</taxon>
        <taxon>Macrolepiota</taxon>
    </lineage>
</organism>
<comment type="similarity">
    <text evidence="1">Belongs to the ornithine cyclodeaminase/mu-crystallin family.</text>
</comment>
<evidence type="ECO:0000313" key="3">
    <source>
        <dbReference type="Proteomes" id="UP000807342"/>
    </source>
</evidence>
<evidence type="ECO:0000256" key="1">
    <source>
        <dbReference type="ARBA" id="ARBA00008903"/>
    </source>
</evidence>
<dbReference type="InterPro" id="IPR036291">
    <property type="entry name" value="NAD(P)-bd_dom_sf"/>
</dbReference>
<dbReference type="EMBL" id="MU151137">
    <property type="protein sequence ID" value="KAF9449232.1"/>
    <property type="molecule type" value="Genomic_DNA"/>
</dbReference>
<proteinExistence type="inferred from homology"/>
<dbReference type="InterPro" id="IPR003462">
    <property type="entry name" value="ODC_Mu_crystall"/>
</dbReference>
<comment type="caution">
    <text evidence="2">The sequence shown here is derived from an EMBL/GenBank/DDBJ whole genome shotgun (WGS) entry which is preliminary data.</text>
</comment>
<accession>A0A9P5XFE9</accession>
<dbReference type="Pfam" id="PF02423">
    <property type="entry name" value="OCD_Mu_crystall"/>
    <property type="match status" value="1"/>
</dbReference>
<dbReference type="GO" id="GO:0005737">
    <property type="term" value="C:cytoplasm"/>
    <property type="evidence" value="ECO:0007669"/>
    <property type="project" value="TreeGrafter"/>
</dbReference>
<keyword evidence="3" id="KW-1185">Reference proteome</keyword>